<gene>
    <name evidence="2" type="ORF">ENM46_04720</name>
</gene>
<name>A0A7C5Y7G9_9BACT</name>
<dbReference type="EMBL" id="DRXW01000284">
    <property type="protein sequence ID" value="HHR34229.1"/>
    <property type="molecule type" value="Genomic_DNA"/>
</dbReference>
<dbReference type="Gene3D" id="3.30.930.10">
    <property type="entry name" value="Bira Bifunctional Protein, Domain 2"/>
    <property type="match status" value="1"/>
</dbReference>
<reference evidence="2" key="1">
    <citation type="journal article" date="2020" name="mSystems">
        <title>Genome- and Community-Level Interaction Insights into Carbon Utilization and Element Cycling Functions of Hydrothermarchaeota in Hydrothermal Sediment.</title>
        <authorList>
            <person name="Zhou Z."/>
            <person name="Liu Y."/>
            <person name="Xu W."/>
            <person name="Pan J."/>
            <person name="Luo Z.H."/>
            <person name="Li M."/>
        </authorList>
    </citation>
    <scope>NUCLEOTIDE SEQUENCE [LARGE SCALE GENOMIC DNA]</scope>
    <source>
        <strain evidence="2">SpSt-1088</strain>
    </source>
</reference>
<proteinExistence type="predicted"/>
<organism evidence="2">
    <name type="scientific">Fervidobacterium nodosum</name>
    <dbReference type="NCBI Taxonomy" id="2424"/>
    <lineage>
        <taxon>Bacteria</taxon>
        <taxon>Thermotogati</taxon>
        <taxon>Thermotogota</taxon>
        <taxon>Thermotogae</taxon>
        <taxon>Thermotogales</taxon>
        <taxon>Fervidobacteriaceae</taxon>
        <taxon>Fervidobacterium</taxon>
    </lineage>
</organism>
<accession>A0A7C5Y7G9</accession>
<evidence type="ECO:0000313" key="2">
    <source>
        <dbReference type="EMBL" id="HHR34229.1"/>
    </source>
</evidence>
<dbReference type="InterPro" id="IPR004143">
    <property type="entry name" value="BPL_LPL_catalytic"/>
</dbReference>
<dbReference type="SUPFAM" id="SSF55681">
    <property type="entry name" value="Class II aaRS and biotin synthetases"/>
    <property type="match status" value="1"/>
</dbReference>
<feature type="domain" description="BPL/LPL catalytic" evidence="1">
    <location>
        <begin position="24"/>
        <end position="218"/>
    </location>
</feature>
<dbReference type="PROSITE" id="PS51733">
    <property type="entry name" value="BPL_LPL_CATALYTIC"/>
    <property type="match status" value="1"/>
</dbReference>
<comment type="caution">
    <text evidence="2">The sequence shown here is derived from an EMBL/GenBank/DDBJ whole genome shotgun (WGS) entry which is preliminary data.</text>
</comment>
<dbReference type="AlphaFoldDB" id="A0A7C5Y7G9"/>
<dbReference type="Pfam" id="PF21948">
    <property type="entry name" value="LplA-B_cat"/>
    <property type="match status" value="1"/>
</dbReference>
<dbReference type="PANTHER" id="PTHR43679:SF2">
    <property type="entry name" value="OCTANOYL-[GCVH]:PROTEIN N-OCTANOYLTRANSFERASE"/>
    <property type="match status" value="1"/>
</dbReference>
<evidence type="ECO:0000259" key="1">
    <source>
        <dbReference type="PROSITE" id="PS51733"/>
    </source>
</evidence>
<keyword evidence="2" id="KW-0436">Ligase</keyword>
<dbReference type="CDD" id="cd16443">
    <property type="entry name" value="LplA"/>
    <property type="match status" value="1"/>
</dbReference>
<sequence length="241" mass="27419">MYFYETYGLDGALNMALDVALGEIVDDVTLRFYTWKVPTLSLGKHQNADDLDYEYINAQGYDIVRRPSGGRAVLHWDELTYSVVVPKTHELFNTTVLEFYNTISKIIVKGLNNLGYPVEIVEGKKKPLSNVCFQVPSVYEVALDGIKVIGSAQTRTQDYILQHGSIVLISHDEVKHCFKSTKNLEIPLVGLYNYKVIPLADIVNGLKEAFEEYFGEAEKLPYEDQLKIKSNELVGRFLWKK</sequence>
<protein>
    <submittedName>
        <fullName evidence="2">Lipoate--protein ligase family protein</fullName>
    </submittedName>
</protein>
<dbReference type="PANTHER" id="PTHR43679">
    <property type="entry name" value="OCTANOYLTRANSFERASE LIPM-RELATED"/>
    <property type="match status" value="1"/>
</dbReference>
<dbReference type="InterPro" id="IPR045864">
    <property type="entry name" value="aa-tRNA-synth_II/BPL/LPL"/>
</dbReference>
<dbReference type="InterPro" id="IPR050664">
    <property type="entry name" value="Octanoyltrans_LipM/LipL"/>
</dbReference>
<dbReference type="GO" id="GO:0016874">
    <property type="term" value="F:ligase activity"/>
    <property type="evidence" value="ECO:0007669"/>
    <property type="project" value="UniProtKB-KW"/>
</dbReference>